<dbReference type="Pfam" id="PF02669">
    <property type="entry name" value="KdpC"/>
    <property type="match status" value="1"/>
</dbReference>
<evidence type="ECO:0000313" key="13">
    <source>
        <dbReference type="Proteomes" id="UP000219331"/>
    </source>
</evidence>
<proteinExistence type="inferred from homology"/>
<dbReference type="GO" id="GO:0005524">
    <property type="term" value="F:ATP binding"/>
    <property type="evidence" value="ECO:0007669"/>
    <property type="project" value="UniProtKB-UniRule"/>
</dbReference>
<dbReference type="AlphaFoldDB" id="A0A285TDJ2"/>
<comment type="similarity">
    <text evidence="11">Belongs to the KdpC family.</text>
</comment>
<dbReference type="PANTHER" id="PTHR30042:SF2">
    <property type="entry name" value="POTASSIUM-TRANSPORTING ATPASE KDPC SUBUNIT"/>
    <property type="match status" value="1"/>
</dbReference>
<comment type="function">
    <text evidence="11">Part of the high-affinity ATP-driven potassium transport (or Kdp) system, which catalyzes the hydrolysis of ATP coupled with the electrogenic transport of potassium into the cytoplasm. This subunit acts as a catalytic chaperone that increases the ATP-binding affinity of the ATP-hydrolyzing subunit KdpB by the formation of a transient KdpB/KdpC/ATP ternary complex.</text>
</comment>
<keyword evidence="1 11" id="KW-0813">Transport</keyword>
<keyword evidence="3 11" id="KW-0633">Potassium transport</keyword>
<evidence type="ECO:0000256" key="6">
    <source>
        <dbReference type="ARBA" id="ARBA00022840"/>
    </source>
</evidence>
<evidence type="ECO:0000256" key="2">
    <source>
        <dbReference type="ARBA" id="ARBA00022475"/>
    </source>
</evidence>
<evidence type="ECO:0000256" key="5">
    <source>
        <dbReference type="ARBA" id="ARBA00022741"/>
    </source>
</evidence>
<sequence length="194" mass="19810">MGSGKMHLLVSSIRIAAATMLICVAGYATAVWALAQAIAPDTANGSLIVGQGGAVVGSRQVAQAFTEPRYFWPRPSAVDYDGAGAGGSNKSPTSTEVANRGRELAERYGATPDNPVPADLVSASGAGLDPHISEEGALYQAGRVAAARGLETAPVEELVREAAVSPGGVLTPGRIVNVLELNLALDAMERTSGR</sequence>
<keyword evidence="8 11" id="KW-1133">Transmembrane helix</keyword>
<dbReference type="HAMAP" id="MF_00276">
    <property type="entry name" value="KdpC"/>
    <property type="match status" value="1"/>
</dbReference>
<dbReference type="PANTHER" id="PTHR30042">
    <property type="entry name" value="POTASSIUM-TRANSPORTING ATPASE C CHAIN"/>
    <property type="match status" value="1"/>
</dbReference>
<dbReference type="STRING" id="538381.GCA_001696535_03862"/>
<protein>
    <recommendedName>
        <fullName evidence="11">Potassium-transporting ATPase KdpC subunit</fullName>
    </recommendedName>
    <alternativeName>
        <fullName evidence="11">ATP phosphohydrolase [potassium-transporting] C chain</fullName>
    </alternativeName>
    <alternativeName>
        <fullName evidence="11">Potassium-binding and translocating subunit C</fullName>
    </alternativeName>
    <alternativeName>
        <fullName evidence="11">Potassium-translocating ATPase C chain</fullName>
    </alternativeName>
</protein>
<comment type="subcellular location">
    <subcellularLocation>
        <location evidence="11">Cell membrane</location>
        <topology evidence="11">Single-pass membrane protein</topology>
    </subcellularLocation>
</comment>
<evidence type="ECO:0000313" key="12">
    <source>
        <dbReference type="EMBL" id="SOC20304.1"/>
    </source>
</evidence>
<gene>
    <name evidence="11" type="primary">kdpC</name>
    <name evidence="12" type="ORF">SAMN05421512_110192</name>
</gene>
<evidence type="ECO:0000256" key="3">
    <source>
        <dbReference type="ARBA" id="ARBA00022538"/>
    </source>
</evidence>
<accession>A0A285TDJ2</accession>
<evidence type="ECO:0000256" key="8">
    <source>
        <dbReference type="ARBA" id="ARBA00022989"/>
    </source>
</evidence>
<keyword evidence="7 11" id="KW-0630">Potassium</keyword>
<keyword evidence="4 11" id="KW-0812">Transmembrane</keyword>
<dbReference type="GO" id="GO:0005886">
    <property type="term" value="C:plasma membrane"/>
    <property type="evidence" value="ECO:0007669"/>
    <property type="project" value="UniProtKB-SubCell"/>
</dbReference>
<evidence type="ECO:0000256" key="4">
    <source>
        <dbReference type="ARBA" id="ARBA00022692"/>
    </source>
</evidence>
<evidence type="ECO:0000256" key="11">
    <source>
        <dbReference type="HAMAP-Rule" id="MF_00276"/>
    </source>
</evidence>
<keyword evidence="10 11" id="KW-0472">Membrane</keyword>
<evidence type="ECO:0000256" key="1">
    <source>
        <dbReference type="ARBA" id="ARBA00022448"/>
    </source>
</evidence>
<dbReference type="GO" id="GO:0008556">
    <property type="term" value="F:P-type potassium transmembrane transporter activity"/>
    <property type="evidence" value="ECO:0007669"/>
    <property type="project" value="InterPro"/>
</dbReference>
<keyword evidence="6 11" id="KW-0067">ATP-binding</keyword>
<organism evidence="12 13">
    <name type="scientific">Stappia indica</name>
    <dbReference type="NCBI Taxonomy" id="538381"/>
    <lineage>
        <taxon>Bacteria</taxon>
        <taxon>Pseudomonadati</taxon>
        <taxon>Pseudomonadota</taxon>
        <taxon>Alphaproteobacteria</taxon>
        <taxon>Hyphomicrobiales</taxon>
        <taxon>Stappiaceae</taxon>
        <taxon>Stappia</taxon>
    </lineage>
</organism>
<keyword evidence="2 11" id="KW-1003">Cell membrane</keyword>
<keyword evidence="5 11" id="KW-0547">Nucleotide-binding</keyword>
<dbReference type="EMBL" id="OBML01000010">
    <property type="protein sequence ID" value="SOC20304.1"/>
    <property type="molecule type" value="Genomic_DNA"/>
</dbReference>
<evidence type="ECO:0000256" key="9">
    <source>
        <dbReference type="ARBA" id="ARBA00023065"/>
    </source>
</evidence>
<keyword evidence="13" id="KW-1185">Reference proteome</keyword>
<comment type="subunit">
    <text evidence="11">The system is composed of three essential subunits: KdpA, KdpB and KdpC.</text>
</comment>
<evidence type="ECO:0000256" key="10">
    <source>
        <dbReference type="ARBA" id="ARBA00023136"/>
    </source>
</evidence>
<name>A0A285TDJ2_9HYPH</name>
<reference evidence="12 13" key="1">
    <citation type="submission" date="2017-08" db="EMBL/GenBank/DDBJ databases">
        <authorList>
            <person name="de Groot N.N."/>
        </authorList>
    </citation>
    <scope>NUCLEOTIDE SEQUENCE [LARGE SCALE GENOMIC DNA]</scope>
    <source>
        <strain evidence="12 13">USBA 352</strain>
    </source>
</reference>
<dbReference type="InterPro" id="IPR003820">
    <property type="entry name" value="KdpC"/>
</dbReference>
<evidence type="ECO:0000256" key="7">
    <source>
        <dbReference type="ARBA" id="ARBA00022958"/>
    </source>
</evidence>
<keyword evidence="9 11" id="KW-0406">Ion transport</keyword>
<dbReference type="PIRSF" id="PIRSF001296">
    <property type="entry name" value="K_ATPase_KdpC"/>
    <property type="match status" value="1"/>
</dbReference>
<dbReference type="Proteomes" id="UP000219331">
    <property type="component" value="Unassembled WGS sequence"/>
</dbReference>